<proteinExistence type="predicted"/>
<dbReference type="AlphaFoldDB" id="A0AAW2C753"/>
<sequence length="138" mass="15854">MELHYRNILARPVVFVGIGLKVDSSNTIGMNMNIMQGHLCEEITLLFCSRRNGYLFNQRVKESGQAVERASLFAKVYCTKDGHPVSTEVKDKITLRDELAQEKQRHKEEIAELHAQYKEEIAKVLVKAKRQSDAQHKE</sequence>
<feature type="coiled-coil region" evidence="1">
    <location>
        <begin position="89"/>
        <end position="123"/>
    </location>
</feature>
<comment type="caution">
    <text evidence="2">The sequence shown here is derived from an EMBL/GenBank/DDBJ whole genome shotgun (WGS) entry which is preliminary data.</text>
</comment>
<keyword evidence="1" id="KW-0175">Coiled coil</keyword>
<accession>A0AAW2C753</accession>
<keyword evidence="3" id="KW-1185">Reference proteome</keyword>
<evidence type="ECO:0000256" key="1">
    <source>
        <dbReference type="SAM" id="Coils"/>
    </source>
</evidence>
<gene>
    <name evidence="2" type="ORF">SO802_023521</name>
</gene>
<dbReference type="Proteomes" id="UP001459277">
    <property type="component" value="Unassembled WGS sequence"/>
</dbReference>
<evidence type="ECO:0000313" key="3">
    <source>
        <dbReference type="Proteomes" id="UP001459277"/>
    </source>
</evidence>
<evidence type="ECO:0000313" key="2">
    <source>
        <dbReference type="EMBL" id="KAK9993818.1"/>
    </source>
</evidence>
<reference evidence="2 3" key="1">
    <citation type="submission" date="2024-01" db="EMBL/GenBank/DDBJ databases">
        <title>A telomere-to-telomere, gap-free genome of sweet tea (Lithocarpus litseifolius).</title>
        <authorList>
            <person name="Zhou J."/>
        </authorList>
    </citation>
    <scope>NUCLEOTIDE SEQUENCE [LARGE SCALE GENOMIC DNA]</scope>
    <source>
        <strain evidence="2">Zhou-2022a</strain>
        <tissue evidence="2">Leaf</tissue>
    </source>
</reference>
<protein>
    <submittedName>
        <fullName evidence="2">Uncharacterized protein</fullName>
    </submittedName>
</protein>
<organism evidence="2 3">
    <name type="scientific">Lithocarpus litseifolius</name>
    <dbReference type="NCBI Taxonomy" id="425828"/>
    <lineage>
        <taxon>Eukaryota</taxon>
        <taxon>Viridiplantae</taxon>
        <taxon>Streptophyta</taxon>
        <taxon>Embryophyta</taxon>
        <taxon>Tracheophyta</taxon>
        <taxon>Spermatophyta</taxon>
        <taxon>Magnoliopsida</taxon>
        <taxon>eudicotyledons</taxon>
        <taxon>Gunneridae</taxon>
        <taxon>Pentapetalae</taxon>
        <taxon>rosids</taxon>
        <taxon>fabids</taxon>
        <taxon>Fagales</taxon>
        <taxon>Fagaceae</taxon>
        <taxon>Lithocarpus</taxon>
    </lineage>
</organism>
<name>A0AAW2C753_9ROSI</name>
<dbReference type="EMBL" id="JAZDWU010000008">
    <property type="protein sequence ID" value="KAK9993818.1"/>
    <property type="molecule type" value="Genomic_DNA"/>
</dbReference>